<name>A0A1I4YGP2_9GAMM</name>
<dbReference type="PROSITE" id="PS00108">
    <property type="entry name" value="PROTEIN_KINASE_ST"/>
    <property type="match status" value="1"/>
</dbReference>
<keyword evidence="2 5" id="KW-0547">Nucleotide-binding</keyword>
<dbReference type="Pfam" id="PF14827">
    <property type="entry name" value="dCache_3"/>
    <property type="match status" value="1"/>
</dbReference>
<keyword evidence="4 5" id="KW-0067">ATP-binding</keyword>
<dbReference type="SMART" id="SM00220">
    <property type="entry name" value="S_TKc"/>
    <property type="match status" value="1"/>
</dbReference>
<dbReference type="InterPro" id="IPR003660">
    <property type="entry name" value="HAMP_dom"/>
</dbReference>
<evidence type="ECO:0000256" key="3">
    <source>
        <dbReference type="ARBA" id="ARBA00022777"/>
    </source>
</evidence>
<keyword evidence="6" id="KW-0812">Transmembrane</keyword>
<evidence type="ECO:0000256" key="5">
    <source>
        <dbReference type="PROSITE-ProRule" id="PRU10141"/>
    </source>
</evidence>
<dbReference type="InterPro" id="IPR011009">
    <property type="entry name" value="Kinase-like_dom_sf"/>
</dbReference>
<dbReference type="STRING" id="578942.SAMN05216289_11761"/>
<dbReference type="GO" id="GO:0016020">
    <property type="term" value="C:membrane"/>
    <property type="evidence" value="ECO:0007669"/>
    <property type="project" value="InterPro"/>
</dbReference>
<dbReference type="OrthoDB" id="9801841at2"/>
<dbReference type="Gene3D" id="6.10.340.10">
    <property type="match status" value="1"/>
</dbReference>
<keyword evidence="6" id="KW-1133">Transmembrane helix</keyword>
<dbReference type="GO" id="GO:0005524">
    <property type="term" value="F:ATP binding"/>
    <property type="evidence" value="ECO:0007669"/>
    <property type="project" value="UniProtKB-UniRule"/>
</dbReference>
<dbReference type="InterPro" id="IPR029151">
    <property type="entry name" value="Sensor-like_sf"/>
</dbReference>
<dbReference type="SUPFAM" id="SSF158472">
    <property type="entry name" value="HAMP domain-like"/>
    <property type="match status" value="1"/>
</dbReference>
<dbReference type="InterPro" id="IPR008271">
    <property type="entry name" value="Ser/Thr_kinase_AS"/>
</dbReference>
<dbReference type="EMBL" id="FOVF01000017">
    <property type="protein sequence ID" value="SFN37214.1"/>
    <property type="molecule type" value="Genomic_DNA"/>
</dbReference>
<organism evidence="9 10">
    <name type="scientific">Dokdonella immobilis</name>
    <dbReference type="NCBI Taxonomy" id="578942"/>
    <lineage>
        <taxon>Bacteria</taxon>
        <taxon>Pseudomonadati</taxon>
        <taxon>Pseudomonadota</taxon>
        <taxon>Gammaproteobacteria</taxon>
        <taxon>Lysobacterales</taxon>
        <taxon>Rhodanobacteraceae</taxon>
        <taxon>Dokdonella</taxon>
    </lineage>
</organism>
<evidence type="ECO:0000313" key="9">
    <source>
        <dbReference type="EMBL" id="SFN37214.1"/>
    </source>
</evidence>
<dbReference type="Gene3D" id="1.10.510.10">
    <property type="entry name" value="Transferase(Phosphotransferase) domain 1"/>
    <property type="match status" value="1"/>
</dbReference>
<keyword evidence="6" id="KW-0472">Membrane</keyword>
<evidence type="ECO:0000256" key="1">
    <source>
        <dbReference type="ARBA" id="ARBA00022679"/>
    </source>
</evidence>
<dbReference type="PROSITE" id="PS50885">
    <property type="entry name" value="HAMP"/>
    <property type="match status" value="1"/>
</dbReference>
<dbReference type="GO" id="GO:0007165">
    <property type="term" value="P:signal transduction"/>
    <property type="evidence" value="ECO:0007669"/>
    <property type="project" value="InterPro"/>
</dbReference>
<dbReference type="InterPro" id="IPR029150">
    <property type="entry name" value="dCache_3"/>
</dbReference>
<dbReference type="InterPro" id="IPR017441">
    <property type="entry name" value="Protein_kinase_ATP_BS"/>
</dbReference>
<evidence type="ECO:0000259" key="8">
    <source>
        <dbReference type="PROSITE" id="PS50885"/>
    </source>
</evidence>
<dbReference type="Pfam" id="PF00672">
    <property type="entry name" value="HAMP"/>
    <property type="match status" value="1"/>
</dbReference>
<dbReference type="Proteomes" id="UP000198575">
    <property type="component" value="Unassembled WGS sequence"/>
</dbReference>
<evidence type="ECO:0000259" key="7">
    <source>
        <dbReference type="PROSITE" id="PS50011"/>
    </source>
</evidence>
<dbReference type="RefSeq" id="WP_092408346.1">
    <property type="nucleotide sequence ID" value="NZ_FOVF01000017.1"/>
</dbReference>
<dbReference type="Pfam" id="PF00069">
    <property type="entry name" value="Pkinase"/>
    <property type="match status" value="1"/>
</dbReference>
<feature type="binding site" evidence="5">
    <location>
        <position position="665"/>
    </location>
    <ligand>
        <name>ATP</name>
        <dbReference type="ChEBI" id="CHEBI:30616"/>
    </ligand>
</feature>
<dbReference type="CDD" id="cd14014">
    <property type="entry name" value="STKc_PknB_like"/>
    <property type="match status" value="1"/>
</dbReference>
<protein>
    <submittedName>
        <fullName evidence="9">Serine/threonine protein kinase</fullName>
    </submittedName>
</protein>
<dbReference type="SUPFAM" id="SSF56112">
    <property type="entry name" value="Protein kinase-like (PK-like)"/>
    <property type="match status" value="1"/>
</dbReference>
<dbReference type="AlphaFoldDB" id="A0A1I4YGP2"/>
<evidence type="ECO:0000256" key="4">
    <source>
        <dbReference type="ARBA" id="ARBA00022840"/>
    </source>
</evidence>
<keyword evidence="1" id="KW-0808">Transferase</keyword>
<feature type="transmembrane region" description="Helical" evidence="6">
    <location>
        <begin position="21"/>
        <end position="42"/>
    </location>
</feature>
<dbReference type="SMART" id="SM00304">
    <property type="entry name" value="HAMP"/>
    <property type="match status" value="1"/>
</dbReference>
<reference evidence="9 10" key="1">
    <citation type="submission" date="2016-10" db="EMBL/GenBank/DDBJ databases">
        <authorList>
            <person name="de Groot N.N."/>
        </authorList>
    </citation>
    <scope>NUCLEOTIDE SEQUENCE [LARGE SCALE GENOMIC DNA]</scope>
    <source>
        <strain evidence="9 10">CGMCC 1.7659</strain>
    </source>
</reference>
<feature type="domain" description="HAMP" evidence="8">
    <location>
        <begin position="336"/>
        <end position="388"/>
    </location>
</feature>
<evidence type="ECO:0000313" key="10">
    <source>
        <dbReference type="Proteomes" id="UP000198575"/>
    </source>
</evidence>
<keyword evidence="3 9" id="KW-0418">Kinase</keyword>
<dbReference type="SUPFAM" id="SSF103190">
    <property type="entry name" value="Sensory domain-like"/>
    <property type="match status" value="1"/>
</dbReference>
<dbReference type="PANTHER" id="PTHR43289">
    <property type="entry name" value="MITOGEN-ACTIVATED PROTEIN KINASE KINASE KINASE 20-RELATED"/>
    <property type="match status" value="1"/>
</dbReference>
<gene>
    <name evidence="9" type="ORF">SAMN05216289_11761</name>
</gene>
<keyword evidence="10" id="KW-1185">Reference proteome</keyword>
<sequence>MRPIDRRLQRGRITVPLALRLFLGMALLIALAVGAAVFVTYVQGREIAGQAVDKAVNTSAAVQREFEQRRLDQLQLAVRLIAADAGFVKYIADASGFGSLPGLGGEEAAPDTGSMRDLLLERQRDFGMDLAILLDANGDLLARTDQNESFAASLADDPLVAAALQSGTPISGYWRLGDRLYQAAIMPLARDQDLVGFLLVALSVSDTLSQSVAKVSGAEIAFWLPTDDGASLVASSLEPAAAAELGTLFAAHRGDWLPVVKTGGSLDHVPMRFSGQEWSARFVPAAAPGEGRLGSVAIMSSTEQITASYRAILNRVVLAGLASMVGAILLSILLARHILRPIGTMAEAAEAAAAGDYRTHVGTDRSDVLGRLARAFDKLLSDLREKNDMEGYVGQMARFLPEPAAEPVAAPVSMTPRMLPQREILALLEVEFRHLLGTVDRETDPVQRVDAHGGVHDLLLSIAASEEVDLERMDGARWRLAFAGPRRLHDAARVWATIMRDCRHLNLALPSGALIDGELVRAIGMHGRPDEAIALGTPIAHGDRLLCEAAPGQLLFTRATGEALKPTLGAGALVVAAGGYSGKNFYALADGALPPLCEETATTIVQRQVAAPKPVQRPAVSQSGPIVSGTILGGRYRVISQLGAGGMGIVYKAHDIELDDIVALKMLRPGMLVDQEQLERLKSEIKLARKITHPNVLRTFDFGDVDGRPYISMEYVRGLTLRYLLSEAKRVPYSAALRIARQLAAGLGAAHEVGVLHRDIKPENLILEANGNAKLMDFGIARPVRRSTPGQTEAGTFVGTPDYCSPEQLSGGEVDERADIYACGVLMSEMFCGGMPFAGANTMDIYQAQISDEPVRPSVLWPDIPAELEAVILRCVRSAREERYASAAELGLALSRLRS</sequence>
<dbReference type="PROSITE" id="PS50011">
    <property type="entry name" value="PROTEIN_KINASE_DOM"/>
    <property type="match status" value="1"/>
</dbReference>
<evidence type="ECO:0000256" key="6">
    <source>
        <dbReference type="SAM" id="Phobius"/>
    </source>
</evidence>
<keyword evidence="9" id="KW-0723">Serine/threonine-protein kinase</keyword>
<accession>A0A1I4YGP2</accession>
<dbReference type="Gene3D" id="3.30.200.20">
    <property type="entry name" value="Phosphorylase Kinase, domain 1"/>
    <property type="match status" value="1"/>
</dbReference>
<dbReference type="InterPro" id="IPR000719">
    <property type="entry name" value="Prot_kinase_dom"/>
</dbReference>
<feature type="domain" description="Protein kinase" evidence="7">
    <location>
        <begin position="636"/>
        <end position="897"/>
    </location>
</feature>
<proteinExistence type="predicted"/>
<evidence type="ECO:0000256" key="2">
    <source>
        <dbReference type="ARBA" id="ARBA00022741"/>
    </source>
</evidence>
<dbReference type="GO" id="GO:0004674">
    <property type="term" value="F:protein serine/threonine kinase activity"/>
    <property type="evidence" value="ECO:0007669"/>
    <property type="project" value="UniProtKB-KW"/>
</dbReference>
<dbReference type="PROSITE" id="PS00107">
    <property type="entry name" value="PROTEIN_KINASE_ATP"/>
    <property type="match status" value="1"/>
</dbReference>
<dbReference type="PANTHER" id="PTHR43289:SF6">
    <property type="entry name" value="SERINE_THREONINE-PROTEIN KINASE NEKL-3"/>
    <property type="match status" value="1"/>
</dbReference>